<dbReference type="EMBL" id="WNDQ01000050">
    <property type="protein sequence ID" value="KAF1019665.1"/>
    <property type="molecule type" value="Genomic_DNA"/>
</dbReference>
<accession>A0A7V8FLW8</accession>
<dbReference type="Proteomes" id="UP000461670">
    <property type="component" value="Unassembled WGS sequence"/>
</dbReference>
<evidence type="ECO:0000313" key="3">
    <source>
        <dbReference type="Proteomes" id="UP000461670"/>
    </source>
</evidence>
<feature type="region of interest" description="Disordered" evidence="1">
    <location>
        <begin position="1"/>
        <end position="30"/>
    </location>
</feature>
<protein>
    <submittedName>
        <fullName evidence="2">Uncharacterized protein</fullName>
    </submittedName>
</protein>
<proteinExistence type="predicted"/>
<reference evidence="3" key="1">
    <citation type="journal article" date="2020" name="MBio">
        <title>Horizontal gene transfer to a defensive symbiont with a reduced genome amongst a multipartite beetle microbiome.</title>
        <authorList>
            <person name="Waterworth S.C."/>
            <person name="Florez L.V."/>
            <person name="Rees E.R."/>
            <person name="Hertweck C."/>
            <person name="Kaltenpoth M."/>
            <person name="Kwan J.C."/>
        </authorList>
    </citation>
    <scope>NUCLEOTIDE SEQUENCE [LARGE SCALE GENOMIC DNA]</scope>
</reference>
<evidence type="ECO:0000256" key="1">
    <source>
        <dbReference type="SAM" id="MobiDB-lite"/>
    </source>
</evidence>
<feature type="region of interest" description="Disordered" evidence="1">
    <location>
        <begin position="50"/>
        <end position="88"/>
    </location>
</feature>
<evidence type="ECO:0000313" key="2">
    <source>
        <dbReference type="EMBL" id="KAF1019665.1"/>
    </source>
</evidence>
<feature type="compositionally biased region" description="Polar residues" evidence="1">
    <location>
        <begin position="1"/>
        <end position="10"/>
    </location>
</feature>
<name>A0A7V8FLW8_9BURK</name>
<feature type="compositionally biased region" description="Basic and acidic residues" evidence="1">
    <location>
        <begin position="14"/>
        <end position="24"/>
    </location>
</feature>
<sequence>MSGYDNTNRGILSRNERKTSDKHPTHTGTINIEVVEYFIDAWTKERRDGSGKFFSLSVKRKDKQGSKPAQSRPPQQRPAPDQDDSVPF</sequence>
<comment type="caution">
    <text evidence="2">The sequence shown here is derived from an EMBL/GenBank/DDBJ whole genome shotgun (WGS) entry which is preliminary data.</text>
</comment>
<dbReference type="AlphaFoldDB" id="A0A7V8FLW8"/>
<organism evidence="2 3">
    <name type="scientific">Paracidovorax wautersii</name>
    <dbReference type="NCBI Taxonomy" id="1177982"/>
    <lineage>
        <taxon>Bacteria</taxon>
        <taxon>Pseudomonadati</taxon>
        <taxon>Pseudomonadota</taxon>
        <taxon>Betaproteobacteria</taxon>
        <taxon>Burkholderiales</taxon>
        <taxon>Comamonadaceae</taxon>
        <taxon>Paracidovorax</taxon>
    </lineage>
</organism>
<gene>
    <name evidence="2" type="ORF">GAK30_02981</name>
</gene>